<name>A0A927B7U4_9BACT</name>
<keyword evidence="5" id="KW-0378">Hydrolase</keyword>
<dbReference type="Proteomes" id="UP000653797">
    <property type="component" value="Unassembled WGS sequence"/>
</dbReference>
<keyword evidence="1" id="KW-0597">Phosphoprotein</keyword>
<dbReference type="InterPro" id="IPR008201">
    <property type="entry name" value="HepT-like"/>
</dbReference>
<dbReference type="InterPro" id="IPR037038">
    <property type="entry name" value="HepT-like_sf"/>
</dbReference>
<evidence type="ECO:0000256" key="5">
    <source>
        <dbReference type="ARBA" id="ARBA00022801"/>
    </source>
</evidence>
<dbReference type="GO" id="GO:0110001">
    <property type="term" value="C:toxin-antitoxin complex"/>
    <property type="evidence" value="ECO:0007669"/>
    <property type="project" value="InterPro"/>
</dbReference>
<dbReference type="PANTHER" id="PTHR34139">
    <property type="entry name" value="UPF0331 PROTEIN MJ0127"/>
    <property type="match status" value="1"/>
</dbReference>
<keyword evidence="3" id="KW-0540">Nuclease</keyword>
<evidence type="ECO:0000256" key="4">
    <source>
        <dbReference type="ARBA" id="ARBA00022741"/>
    </source>
</evidence>
<dbReference type="EMBL" id="JACXAA010000015">
    <property type="protein sequence ID" value="MBD2756959.1"/>
    <property type="molecule type" value="Genomic_DNA"/>
</dbReference>
<dbReference type="Pfam" id="PF01934">
    <property type="entry name" value="HepT-like"/>
    <property type="match status" value="1"/>
</dbReference>
<keyword evidence="2" id="KW-1277">Toxin-antitoxin system</keyword>
<comment type="caution">
    <text evidence="7">The sequence shown here is derived from an EMBL/GenBank/DDBJ whole genome shotgun (WGS) entry which is preliminary data.</text>
</comment>
<protein>
    <submittedName>
        <fullName evidence="7">DUF86 domain-containing protein</fullName>
    </submittedName>
</protein>
<evidence type="ECO:0000256" key="1">
    <source>
        <dbReference type="ARBA" id="ARBA00022553"/>
    </source>
</evidence>
<reference evidence="7" key="1">
    <citation type="submission" date="2020-09" db="EMBL/GenBank/DDBJ databases">
        <authorList>
            <person name="Kim M.K."/>
        </authorList>
    </citation>
    <scope>NUCLEOTIDE SEQUENCE</scope>
    <source>
        <strain evidence="7">BT704</strain>
    </source>
</reference>
<dbReference type="GO" id="GO:0000166">
    <property type="term" value="F:nucleotide binding"/>
    <property type="evidence" value="ECO:0007669"/>
    <property type="project" value="UniProtKB-KW"/>
</dbReference>
<dbReference type="InterPro" id="IPR051813">
    <property type="entry name" value="HepT_RNase_toxin"/>
</dbReference>
<comment type="similarity">
    <text evidence="6">Belongs to the HepT RNase toxin family.</text>
</comment>
<organism evidence="7 8">
    <name type="scientific">Spirosoma validum</name>
    <dbReference type="NCBI Taxonomy" id="2771355"/>
    <lineage>
        <taxon>Bacteria</taxon>
        <taxon>Pseudomonadati</taxon>
        <taxon>Bacteroidota</taxon>
        <taxon>Cytophagia</taxon>
        <taxon>Cytophagales</taxon>
        <taxon>Cytophagaceae</taxon>
        <taxon>Spirosoma</taxon>
    </lineage>
</organism>
<evidence type="ECO:0000313" key="7">
    <source>
        <dbReference type="EMBL" id="MBD2756959.1"/>
    </source>
</evidence>
<dbReference type="AlphaFoldDB" id="A0A927B7U4"/>
<gene>
    <name evidence="7" type="ORF">IC230_29030</name>
</gene>
<dbReference type="Gene3D" id="1.20.120.580">
    <property type="entry name" value="bsu32300-like"/>
    <property type="match status" value="1"/>
</dbReference>
<accession>A0A927B7U4</accession>
<keyword evidence="4" id="KW-0547">Nucleotide-binding</keyword>
<evidence type="ECO:0000256" key="2">
    <source>
        <dbReference type="ARBA" id="ARBA00022649"/>
    </source>
</evidence>
<dbReference type="PANTHER" id="PTHR34139:SF1">
    <property type="entry name" value="RNASE MJ1380-RELATED"/>
    <property type="match status" value="1"/>
</dbReference>
<evidence type="ECO:0000313" key="8">
    <source>
        <dbReference type="Proteomes" id="UP000653797"/>
    </source>
</evidence>
<dbReference type="GO" id="GO:0016787">
    <property type="term" value="F:hydrolase activity"/>
    <property type="evidence" value="ECO:0007669"/>
    <property type="project" value="UniProtKB-KW"/>
</dbReference>
<sequence length="144" mass="17077">MYSDNNLVYIFTMLECAEKIFIYAHNYLDAEELAWDADQRDFNAIWALLLVIGEESKKIESDLKKEFQQIPWPNIAGMRNYLAHDYSGIDHERVWEVIKATLPDLKDVLITMIDRITYPQESLIRALDSPYYQHIQHLRDKLIK</sequence>
<proteinExistence type="inferred from homology"/>
<dbReference type="GO" id="GO:0004540">
    <property type="term" value="F:RNA nuclease activity"/>
    <property type="evidence" value="ECO:0007669"/>
    <property type="project" value="InterPro"/>
</dbReference>
<evidence type="ECO:0000256" key="6">
    <source>
        <dbReference type="ARBA" id="ARBA00024207"/>
    </source>
</evidence>
<keyword evidence="8" id="KW-1185">Reference proteome</keyword>
<evidence type="ECO:0000256" key="3">
    <source>
        <dbReference type="ARBA" id="ARBA00022722"/>
    </source>
</evidence>